<keyword evidence="2" id="KW-1185">Reference proteome</keyword>
<sequence>MGTLVKWILILGILFMALSEVDLNTSLYKYEENQIEVTFPSWKTEQPWIHIKWNPGKDEWLYQWRPEN</sequence>
<name>A0ABP6VWH8_9GAMM</name>
<dbReference type="EMBL" id="BAABCX010000002">
    <property type="protein sequence ID" value="GAA3540937.1"/>
    <property type="molecule type" value="Genomic_DNA"/>
</dbReference>
<reference evidence="2" key="1">
    <citation type="journal article" date="2019" name="Int. J. Syst. Evol. Microbiol.">
        <title>The Global Catalogue of Microorganisms (GCM) 10K type strain sequencing project: providing services to taxonomists for standard genome sequencing and annotation.</title>
        <authorList>
            <consortium name="The Broad Institute Genomics Platform"/>
            <consortium name="The Broad Institute Genome Sequencing Center for Infectious Disease"/>
            <person name="Wu L."/>
            <person name="Ma J."/>
        </authorList>
    </citation>
    <scope>NUCLEOTIDE SEQUENCE [LARGE SCALE GENOMIC DNA]</scope>
    <source>
        <strain evidence="2">JCM 17110</strain>
    </source>
</reference>
<comment type="caution">
    <text evidence="1">The sequence shown here is derived from an EMBL/GenBank/DDBJ whole genome shotgun (WGS) entry which is preliminary data.</text>
</comment>
<gene>
    <name evidence="1" type="ORF">GCM10022394_20960</name>
</gene>
<proteinExistence type="predicted"/>
<dbReference type="Proteomes" id="UP001500795">
    <property type="component" value="Unassembled WGS sequence"/>
</dbReference>
<dbReference type="RefSeq" id="WP_344957675.1">
    <property type="nucleotide sequence ID" value="NZ_BAABCX010000002.1"/>
</dbReference>
<organism evidence="1 2">
    <name type="scientific">Zobellella aerophila</name>
    <dbReference type="NCBI Taxonomy" id="870480"/>
    <lineage>
        <taxon>Bacteria</taxon>
        <taxon>Pseudomonadati</taxon>
        <taxon>Pseudomonadota</taxon>
        <taxon>Gammaproteobacteria</taxon>
        <taxon>Aeromonadales</taxon>
        <taxon>Aeromonadaceae</taxon>
        <taxon>Zobellella</taxon>
    </lineage>
</organism>
<evidence type="ECO:0000313" key="2">
    <source>
        <dbReference type="Proteomes" id="UP001500795"/>
    </source>
</evidence>
<evidence type="ECO:0000313" key="1">
    <source>
        <dbReference type="EMBL" id="GAA3540937.1"/>
    </source>
</evidence>
<protein>
    <submittedName>
        <fullName evidence="1">Uncharacterized protein</fullName>
    </submittedName>
</protein>
<accession>A0ABP6VWH8</accession>